<proteinExistence type="predicted"/>
<feature type="domain" description="DnaJ homologue subfamily C member 28 conserved" evidence="1">
    <location>
        <begin position="13"/>
        <end position="36"/>
    </location>
</feature>
<evidence type="ECO:0000313" key="2">
    <source>
        <dbReference type="EMBL" id="EYD77413.1"/>
    </source>
</evidence>
<dbReference type="EMBL" id="AOSK01000029">
    <property type="protein sequence ID" value="EYD77413.1"/>
    <property type="molecule type" value="Genomic_DNA"/>
</dbReference>
<dbReference type="Pfam" id="PF09350">
    <property type="entry name" value="DJC28_CD"/>
    <property type="match status" value="1"/>
</dbReference>
<dbReference type="HOGENOM" id="CLU_1336699_0_0_5"/>
<dbReference type="AlphaFoldDB" id="A0A017HTC1"/>
<dbReference type="OrthoDB" id="9798476at2"/>
<name>A0A017HTC1_9RHOB</name>
<dbReference type="InterPro" id="IPR018961">
    <property type="entry name" value="DnaJ_homolog_subfam-C_membr-28"/>
</dbReference>
<keyword evidence="3" id="KW-1185">Reference proteome</keyword>
<sequence>MSSFLDSLVSPALAEAQAKGALDNLPGAGKPIPPETLARSACDDLYARALSESGAVHPLPKFRAGSPWLAPLGLRPSCASPSALRPPLHRWHHLRLSLQPRRLQPSHFGLPLLGPRFGDLPRDAGRLLSAALGRGEDAAVGRDGLGGQGAPTLREGVGHHDVERVGAGCHGQVLSGTAPSERGPEAKIAVAGGCAGSRTRAPIWT</sequence>
<gene>
    <name evidence="2" type="ORF">Rumeso_00962</name>
</gene>
<dbReference type="Proteomes" id="UP000019666">
    <property type="component" value="Unassembled WGS sequence"/>
</dbReference>
<reference evidence="2 3" key="1">
    <citation type="submission" date="2013-02" db="EMBL/GenBank/DDBJ databases">
        <authorList>
            <person name="Fiebig A."/>
            <person name="Goeker M."/>
            <person name="Klenk H.-P.P."/>
        </authorList>
    </citation>
    <scope>NUCLEOTIDE SEQUENCE [LARGE SCALE GENOMIC DNA]</scope>
    <source>
        <strain evidence="2 3">DSM 19309</strain>
    </source>
</reference>
<comment type="caution">
    <text evidence="2">The sequence shown here is derived from an EMBL/GenBank/DDBJ whole genome shotgun (WGS) entry which is preliminary data.</text>
</comment>
<protein>
    <recommendedName>
        <fullName evidence="1">DnaJ homologue subfamily C member 28 conserved domain-containing protein</fullName>
    </recommendedName>
</protein>
<organism evidence="2 3">
    <name type="scientific">Rubellimicrobium mesophilum DSM 19309</name>
    <dbReference type="NCBI Taxonomy" id="442562"/>
    <lineage>
        <taxon>Bacteria</taxon>
        <taxon>Pseudomonadati</taxon>
        <taxon>Pseudomonadota</taxon>
        <taxon>Alphaproteobacteria</taxon>
        <taxon>Rhodobacterales</taxon>
        <taxon>Roseobacteraceae</taxon>
        <taxon>Rubellimicrobium</taxon>
    </lineage>
</organism>
<evidence type="ECO:0000259" key="1">
    <source>
        <dbReference type="Pfam" id="PF09350"/>
    </source>
</evidence>
<accession>A0A017HTC1</accession>
<evidence type="ECO:0000313" key="3">
    <source>
        <dbReference type="Proteomes" id="UP000019666"/>
    </source>
</evidence>